<dbReference type="InterPro" id="IPR020846">
    <property type="entry name" value="MFS_dom"/>
</dbReference>
<dbReference type="EMBL" id="LWBO01000004">
    <property type="protein sequence ID" value="OQP52335.1"/>
    <property type="molecule type" value="Genomic_DNA"/>
</dbReference>
<keyword evidence="4 6" id="KW-1133">Transmembrane helix</keyword>
<feature type="transmembrane region" description="Helical" evidence="6">
    <location>
        <begin position="80"/>
        <end position="99"/>
    </location>
</feature>
<evidence type="ECO:0000256" key="2">
    <source>
        <dbReference type="ARBA" id="ARBA00022448"/>
    </source>
</evidence>
<comment type="caution">
    <text evidence="8">The sequence shown here is derived from an EMBL/GenBank/DDBJ whole genome shotgun (WGS) entry which is preliminary data.</text>
</comment>
<feature type="transmembrane region" description="Helical" evidence="6">
    <location>
        <begin position="138"/>
        <end position="159"/>
    </location>
</feature>
<feature type="transmembrane region" description="Helical" evidence="6">
    <location>
        <begin position="332"/>
        <end position="352"/>
    </location>
</feature>
<keyword evidence="2" id="KW-0813">Transport</keyword>
<feature type="transmembrane region" description="Helical" evidence="6">
    <location>
        <begin position="364"/>
        <end position="390"/>
    </location>
</feature>
<evidence type="ECO:0000256" key="4">
    <source>
        <dbReference type="ARBA" id="ARBA00022989"/>
    </source>
</evidence>
<dbReference type="PANTHER" id="PTHR42718">
    <property type="entry name" value="MAJOR FACILITATOR SUPERFAMILY MULTIDRUG TRANSPORTER MFSC"/>
    <property type="match status" value="1"/>
</dbReference>
<evidence type="ECO:0000256" key="6">
    <source>
        <dbReference type="SAM" id="Phobius"/>
    </source>
</evidence>
<feature type="domain" description="Major facilitator superfamily (MFS) profile" evidence="7">
    <location>
        <begin position="14"/>
        <end position="507"/>
    </location>
</feature>
<dbReference type="InterPro" id="IPR036259">
    <property type="entry name" value="MFS_trans_sf"/>
</dbReference>
<feature type="transmembrane region" description="Helical" evidence="6">
    <location>
        <begin position="105"/>
        <end position="126"/>
    </location>
</feature>
<dbReference type="CDD" id="cd17321">
    <property type="entry name" value="MFS_MMR_MDR_like"/>
    <property type="match status" value="1"/>
</dbReference>
<dbReference type="Gene3D" id="1.20.1250.20">
    <property type="entry name" value="MFS general substrate transporter like domains"/>
    <property type="match status" value="1"/>
</dbReference>
<feature type="transmembrane region" description="Helical" evidence="6">
    <location>
        <begin position="269"/>
        <end position="293"/>
    </location>
</feature>
<sequence length="512" mass="54210">MKTVALNSAAGRWVMIATIVASAMGYIDMTGLNVVLPALQKGLNATGPDLFWILNGYLLMMASLILIGGALGDKLGRKKVFMVGITVFIAGSALCGFAGSITALVLFRIIQGIGGAMMIPGSLSLISSSIDEKQRGKAIGIWSASSTIFTMGGPMLGGALADAGLWRYIFFINVPLGIATLIILHFKVNENREDDRKGLDLWGAGTLASGLTLLTFGFLRIPIAGFHQLTVYLSLAGGIIFLILYLVIEKRSSHPMMPLSLFSNPLFSGTNTLTFFLYAGLSASTLFLSLNLVQVQGYSQFQSGLTFLPFTILMAAASGFVGGLSDKYGSRFFLIAGPLITGIGQLLLSLVTKTDGAHQYFVTFFPGILLLGLGMTLTVTPLTSTVMGSVSKHFSGIASGVNNAMTSISRVVANAVFGALAIVFFSAALQHGMDNTTLNPTKKNIVFAQASNLGNAAVPPELAAQQSTIKQLYQESFITAYAKIQRISAGLSFFAALMTIVFIRKKVPATPS</sequence>
<dbReference type="Pfam" id="PF07690">
    <property type="entry name" value="MFS_1"/>
    <property type="match status" value="1"/>
</dbReference>
<feature type="transmembrane region" description="Helical" evidence="6">
    <location>
        <begin position="305"/>
        <end position="325"/>
    </location>
</feature>
<feature type="transmembrane region" description="Helical" evidence="6">
    <location>
        <begin position="12"/>
        <end position="38"/>
    </location>
</feature>
<dbReference type="RefSeq" id="WP_014220386.1">
    <property type="nucleotide sequence ID" value="NZ_LWBO01000004.1"/>
</dbReference>
<keyword evidence="3 6" id="KW-0812">Transmembrane</keyword>
<evidence type="ECO:0000313" key="8">
    <source>
        <dbReference type="EMBL" id="OQP52335.1"/>
    </source>
</evidence>
<dbReference type="PROSITE" id="PS50850">
    <property type="entry name" value="MFS"/>
    <property type="match status" value="1"/>
</dbReference>
<dbReference type="Gene3D" id="1.20.1720.10">
    <property type="entry name" value="Multidrug resistance protein D"/>
    <property type="match status" value="1"/>
</dbReference>
<evidence type="ECO:0000256" key="1">
    <source>
        <dbReference type="ARBA" id="ARBA00004141"/>
    </source>
</evidence>
<evidence type="ECO:0000256" key="5">
    <source>
        <dbReference type="ARBA" id="ARBA00023136"/>
    </source>
</evidence>
<accession>A0ABX3P1X4</accession>
<gene>
    <name evidence="8" type="ORF">A4D02_24400</name>
</gene>
<evidence type="ECO:0000313" key="9">
    <source>
        <dbReference type="Proteomes" id="UP000192277"/>
    </source>
</evidence>
<keyword evidence="5 6" id="KW-0472">Membrane</keyword>
<protein>
    <submittedName>
        <fullName evidence="8">MFS transporter</fullName>
    </submittedName>
</protein>
<feature type="transmembrane region" description="Helical" evidence="6">
    <location>
        <begin position="411"/>
        <end position="429"/>
    </location>
</feature>
<reference evidence="8 9" key="1">
    <citation type="submission" date="2016-04" db="EMBL/GenBank/DDBJ databases">
        <authorList>
            <person name="Chen L."/>
            <person name="Zhuang W."/>
            <person name="Wang G."/>
        </authorList>
    </citation>
    <scope>NUCLEOTIDE SEQUENCE [LARGE SCALE GENOMIC DNA]</scope>
    <source>
        <strain evidence="9">GR20</strain>
    </source>
</reference>
<dbReference type="PANTHER" id="PTHR42718:SF9">
    <property type="entry name" value="MAJOR FACILITATOR SUPERFAMILY MULTIDRUG TRANSPORTER MFSC"/>
    <property type="match status" value="1"/>
</dbReference>
<evidence type="ECO:0000256" key="3">
    <source>
        <dbReference type="ARBA" id="ARBA00022692"/>
    </source>
</evidence>
<feature type="transmembrane region" description="Helical" evidence="6">
    <location>
        <begin position="50"/>
        <end position="68"/>
    </location>
</feature>
<feature type="transmembrane region" description="Helical" evidence="6">
    <location>
        <begin position="198"/>
        <end position="223"/>
    </location>
</feature>
<feature type="transmembrane region" description="Helical" evidence="6">
    <location>
        <begin position="165"/>
        <end position="186"/>
    </location>
</feature>
<feature type="transmembrane region" description="Helical" evidence="6">
    <location>
        <begin position="229"/>
        <end position="248"/>
    </location>
</feature>
<feature type="transmembrane region" description="Helical" evidence="6">
    <location>
        <begin position="484"/>
        <end position="503"/>
    </location>
</feature>
<organism evidence="8 9">
    <name type="scientific">Niastella koreensis</name>
    <dbReference type="NCBI Taxonomy" id="354356"/>
    <lineage>
        <taxon>Bacteria</taxon>
        <taxon>Pseudomonadati</taxon>
        <taxon>Bacteroidota</taxon>
        <taxon>Chitinophagia</taxon>
        <taxon>Chitinophagales</taxon>
        <taxon>Chitinophagaceae</taxon>
        <taxon>Niastella</taxon>
    </lineage>
</organism>
<keyword evidence="9" id="KW-1185">Reference proteome</keyword>
<comment type="subcellular location">
    <subcellularLocation>
        <location evidence="1">Membrane</location>
        <topology evidence="1">Multi-pass membrane protein</topology>
    </subcellularLocation>
</comment>
<dbReference type="InterPro" id="IPR011701">
    <property type="entry name" value="MFS"/>
</dbReference>
<evidence type="ECO:0000259" key="7">
    <source>
        <dbReference type="PROSITE" id="PS50850"/>
    </source>
</evidence>
<dbReference type="Proteomes" id="UP000192277">
    <property type="component" value="Unassembled WGS sequence"/>
</dbReference>
<dbReference type="SUPFAM" id="SSF103473">
    <property type="entry name" value="MFS general substrate transporter"/>
    <property type="match status" value="1"/>
</dbReference>
<proteinExistence type="predicted"/>
<name>A0ABX3P1X4_9BACT</name>